<evidence type="ECO:0000256" key="1">
    <source>
        <dbReference type="ARBA" id="ARBA00006847"/>
    </source>
</evidence>
<evidence type="ECO:0000256" key="2">
    <source>
        <dbReference type="ARBA" id="ARBA00009046"/>
    </source>
</evidence>
<name>M5RK13_9BACT</name>
<dbReference type="InterPro" id="IPR027417">
    <property type="entry name" value="P-loop_NTPase"/>
</dbReference>
<comment type="caution">
    <text evidence="11">The sequence shown here is derived from an EMBL/GenBank/DDBJ whole genome shotgun (WGS) entry which is preliminary data.</text>
</comment>
<dbReference type="RefSeq" id="WP_008698001.1">
    <property type="nucleotide sequence ID" value="NZ_ANOG01000494.1"/>
</dbReference>
<dbReference type="AlphaFoldDB" id="M5RK13"/>
<evidence type="ECO:0000259" key="10">
    <source>
        <dbReference type="PROSITE" id="PS51643"/>
    </source>
</evidence>
<keyword evidence="7" id="KW-0067">ATP-binding</keyword>
<evidence type="ECO:0000256" key="9">
    <source>
        <dbReference type="SAM" id="MobiDB-lite"/>
    </source>
</evidence>
<dbReference type="InterPro" id="IPR048823">
    <property type="entry name" value="Cas3_I-F_Cas2"/>
</dbReference>
<dbReference type="InterPro" id="IPR054712">
    <property type="entry name" value="Cas3-like_dom"/>
</dbReference>
<evidence type="ECO:0000313" key="11">
    <source>
        <dbReference type="EMBL" id="EMI19650.1"/>
    </source>
</evidence>
<dbReference type="InterPro" id="IPR006483">
    <property type="entry name" value="CRISPR-assoc_Cas3_HD"/>
</dbReference>
<dbReference type="GO" id="GO:0046872">
    <property type="term" value="F:metal ion binding"/>
    <property type="evidence" value="ECO:0007669"/>
    <property type="project" value="UniProtKB-KW"/>
</dbReference>
<dbReference type="GO" id="GO:0005524">
    <property type="term" value="F:ATP binding"/>
    <property type="evidence" value="ECO:0007669"/>
    <property type="project" value="UniProtKB-KW"/>
</dbReference>
<dbReference type="NCBIfam" id="TIGR02562">
    <property type="entry name" value="cas3_yersinia"/>
    <property type="match status" value="1"/>
</dbReference>
<comment type="similarity">
    <text evidence="1">In the N-terminal section; belongs to the CRISPR-associated nuclease Cas3-HD family.</text>
</comment>
<keyword evidence="6" id="KW-0347">Helicase</keyword>
<dbReference type="SUPFAM" id="SSF52540">
    <property type="entry name" value="P-loop containing nucleoside triphosphate hydrolases"/>
    <property type="match status" value="1"/>
</dbReference>
<keyword evidence="12" id="KW-1185">Reference proteome</keyword>
<dbReference type="GO" id="GO:0051607">
    <property type="term" value="P:defense response to virus"/>
    <property type="evidence" value="ECO:0007669"/>
    <property type="project" value="UniProtKB-KW"/>
</dbReference>
<comment type="similarity">
    <text evidence="2">In the central section; belongs to the CRISPR-associated helicase Cas3 family.</text>
</comment>
<dbReference type="Proteomes" id="UP000011991">
    <property type="component" value="Unassembled WGS sequence"/>
</dbReference>
<organism evidence="11 12">
    <name type="scientific">Rhodopirellula maiorica SM1</name>
    <dbReference type="NCBI Taxonomy" id="1265738"/>
    <lineage>
        <taxon>Bacteria</taxon>
        <taxon>Pseudomonadati</taxon>
        <taxon>Planctomycetota</taxon>
        <taxon>Planctomycetia</taxon>
        <taxon>Pirellulales</taxon>
        <taxon>Pirellulaceae</taxon>
        <taxon>Novipirellula</taxon>
    </lineage>
</organism>
<evidence type="ECO:0000256" key="8">
    <source>
        <dbReference type="ARBA" id="ARBA00023118"/>
    </source>
</evidence>
<proteinExistence type="inferred from homology"/>
<dbReference type="EMBL" id="ANOG01000494">
    <property type="protein sequence ID" value="EMI19650.1"/>
    <property type="molecule type" value="Genomic_DNA"/>
</dbReference>
<evidence type="ECO:0000256" key="7">
    <source>
        <dbReference type="ARBA" id="ARBA00022840"/>
    </source>
</evidence>
<dbReference type="PROSITE" id="PS51643">
    <property type="entry name" value="HD_CAS3"/>
    <property type="match status" value="1"/>
</dbReference>
<sequence length="1117" mass="128011">MIVTFVSECRKKSIQKTQRILDTYAYRIGRRTWQANLTEQGLEAIRQRLTKEATRSTAIACHRVTSRRQSELVWVVGNRRVFDSRGRVAVHRTRTHKAKNYADGMWQHLPLLRSLVRMAALWHDFGKASEPFQNSLRQRSSVDVLRHEWLSLILFDSFIADRDELTWLQALTEVDMWCNNEKLQADWIARAVQSSTRSPLKHLVEQPITRWIKWLIVSHHLLPHSPHGSVCEDRAADWISIASDVDESWGYQKSGRLLKTSEDREKAFSFPAGLPIRSKQWREAAVETANSLREARQINIASRWDRPDDIERALLVLARTALMLGDHQYSSEESDKSWRTDYPPFANTRRASNCDDIGPAQSHLKQRLDEHLVRVADRAVAVSGRLPYLQSKMPVLEVPRELRKSSPARFQWQNKAVSEIQSLTSDRARDHRDRPGTLIVNTAGTGTGKTTANAKMLAALHPDDLRVAFALGLRTLTLQTGDEYRERLKLKRRDMQVIIGSRAVQQLHQDNQSSLDDHSLTGDYDWMDIPDEEFFFGETNPHSEQERVLERILAKPKDRRLLLTPFLVCTIDHLIPATDGVRGGHHIVPLLRQMSSDLVIDEIDDYDAIDLVAVLRLVHLVGLLGRDLLISSATITPSIAMAVFESYRSGRQDFAAFQDATSQVDVLWVDEFQAKAKKAVESSQFEEYHVKRMRLKSNRLAKETPKRRGQVFEIVHVENEINETVKRRDNWVHAMASAAVDAHRHHHHADPKTGRCFSIGLIRIANIEPCVAVANRLFEMDLPNDFEVRVMVYHSRQVLILRSEIESYLGRLLNRREDNVLDDPVIRRRLEESEAANVVFIVVASPVCEVGRDHDYDWTVAEPSSMRSLIQVCGRVLRHRKANPEVANIYVPNFNYRAFVKLEKRAAFTHPGFEDVRLGPIEGRTLQTKQLTKLIDLEQFATCIDARPRMVAAETLQPDQRLADLEHAVLRDVLNNLSRAEHSPHGWNQGCHYLTDAAQQIAPFRRSAPETRLYLRSDDGELKFFEPGPRDSDGVAALLPAHEIDDQSRERLWIPALDYNALIEVKAEQFGISPLIAMKRFGELMVPNWFLENVRAEPIWIPELGAYREKTLTDLAD</sequence>
<keyword evidence="8" id="KW-0051">Antiviral defense</keyword>
<keyword evidence="3" id="KW-0479">Metal-binding</keyword>
<keyword evidence="5" id="KW-0378">Hydrolase</keyword>
<dbReference type="Pfam" id="PF22590">
    <property type="entry name" value="Cas3-like_C_2"/>
    <property type="match status" value="1"/>
</dbReference>
<feature type="domain" description="HD Cas3-type" evidence="10">
    <location>
        <begin position="102"/>
        <end position="328"/>
    </location>
</feature>
<accession>M5RK13</accession>
<dbReference type="Pfam" id="PF21384">
    <property type="entry name" value="Cas3_I-F_Cas2"/>
    <property type="match status" value="1"/>
</dbReference>
<dbReference type="InterPro" id="IPR013395">
    <property type="entry name" value="CRISPR-assoc_Cas3_yers"/>
</dbReference>
<feature type="region of interest" description="Disordered" evidence="9">
    <location>
        <begin position="425"/>
        <end position="445"/>
    </location>
</feature>
<gene>
    <name evidence="11" type="ORF">RMSM_03421</name>
</gene>
<protein>
    <submittedName>
        <fullName evidence="11">CRISPR-associated helicase Cas3 family protein</fullName>
    </submittedName>
</protein>
<dbReference type="GO" id="GO:0004386">
    <property type="term" value="F:helicase activity"/>
    <property type="evidence" value="ECO:0007669"/>
    <property type="project" value="UniProtKB-KW"/>
</dbReference>
<dbReference type="GO" id="GO:0016787">
    <property type="term" value="F:hydrolase activity"/>
    <property type="evidence" value="ECO:0007669"/>
    <property type="project" value="UniProtKB-KW"/>
</dbReference>
<keyword evidence="4" id="KW-0547">Nucleotide-binding</keyword>
<evidence type="ECO:0000256" key="6">
    <source>
        <dbReference type="ARBA" id="ARBA00022806"/>
    </source>
</evidence>
<dbReference type="Gene3D" id="1.10.3210.30">
    <property type="match status" value="1"/>
</dbReference>
<dbReference type="PATRIC" id="fig|1265738.3.peg.3417"/>
<feature type="compositionally biased region" description="Basic and acidic residues" evidence="9">
    <location>
        <begin position="426"/>
        <end position="435"/>
    </location>
</feature>
<dbReference type="InterPro" id="IPR038257">
    <property type="entry name" value="CRISPR-assoc_Cas3_HD_sf"/>
</dbReference>
<evidence type="ECO:0000256" key="5">
    <source>
        <dbReference type="ARBA" id="ARBA00022801"/>
    </source>
</evidence>
<reference evidence="11 12" key="1">
    <citation type="journal article" date="2013" name="Mar. Genomics">
        <title>Expression of sulfatases in Rhodopirellula baltica and the diversity of sulfatases in the genus Rhodopirellula.</title>
        <authorList>
            <person name="Wegner C.E."/>
            <person name="Richter-Heitmann T."/>
            <person name="Klindworth A."/>
            <person name="Klockow C."/>
            <person name="Richter M."/>
            <person name="Achstetter T."/>
            <person name="Glockner F.O."/>
            <person name="Harder J."/>
        </authorList>
    </citation>
    <scope>NUCLEOTIDE SEQUENCE [LARGE SCALE GENOMIC DNA]</scope>
    <source>
        <strain evidence="11 12">SM1</strain>
    </source>
</reference>
<evidence type="ECO:0000256" key="3">
    <source>
        <dbReference type="ARBA" id="ARBA00022723"/>
    </source>
</evidence>
<evidence type="ECO:0000256" key="4">
    <source>
        <dbReference type="ARBA" id="ARBA00022741"/>
    </source>
</evidence>
<evidence type="ECO:0000313" key="12">
    <source>
        <dbReference type="Proteomes" id="UP000011991"/>
    </source>
</evidence>